<dbReference type="PROSITE" id="PS51864">
    <property type="entry name" value="ASTACIN"/>
    <property type="match status" value="1"/>
</dbReference>
<dbReference type="Proteomes" id="UP000708208">
    <property type="component" value="Unassembled WGS sequence"/>
</dbReference>
<comment type="caution">
    <text evidence="9">The sequence shown here is derived from an EMBL/GenBank/DDBJ whole genome shotgun (WGS) entry which is preliminary data.</text>
</comment>
<dbReference type="SMART" id="SM00235">
    <property type="entry name" value="ZnMc"/>
    <property type="match status" value="1"/>
</dbReference>
<feature type="domain" description="Peptidase M12A" evidence="8">
    <location>
        <begin position="54"/>
        <end position="186"/>
    </location>
</feature>
<keyword evidence="7" id="KW-1133">Transmembrane helix</keyword>
<keyword evidence="10" id="KW-1185">Reference proteome</keyword>
<comment type="caution">
    <text evidence="6">Lacks conserved residue(s) required for the propagation of feature annotation.</text>
</comment>
<keyword evidence="4 6" id="KW-0862">Zinc</keyword>
<feature type="binding site" evidence="6">
    <location>
        <position position="153"/>
    </location>
    <ligand>
        <name>Zn(2+)</name>
        <dbReference type="ChEBI" id="CHEBI:29105"/>
        <note>catalytic</note>
    </ligand>
</feature>
<evidence type="ECO:0000256" key="7">
    <source>
        <dbReference type="SAM" id="Phobius"/>
    </source>
</evidence>
<gene>
    <name evidence="9" type="ORF">AFUS01_LOCUS6110</name>
</gene>
<comment type="cofactor">
    <cofactor evidence="6">
        <name>Zn(2+)</name>
        <dbReference type="ChEBI" id="CHEBI:29105"/>
    </cofactor>
    <text evidence="6">Binds 1 zinc ion per subunit.</text>
</comment>
<feature type="active site" evidence="6">
    <location>
        <position position="150"/>
    </location>
</feature>
<evidence type="ECO:0000256" key="4">
    <source>
        <dbReference type="ARBA" id="ARBA00022833"/>
    </source>
</evidence>
<feature type="non-terminal residue" evidence="9">
    <location>
        <position position="1"/>
    </location>
</feature>
<sequence>MGWRNKLFGFLQIIAFNLLIFFAWSFPVLSHYETNPEMGPFFEGDIITNPGNRNGIPGENYRWKKGIYRFYVPDDYTFKEMWEIYSAILEITVVTCIEVDELLKSGYQDHVYYDRVDDLCASAVGLQGGRQTIFMAPRCIRYGHGTAIHETLHALGFYHEQSREDRDDYVTINYDNILPADRKNFN</sequence>
<dbReference type="OrthoDB" id="291007at2759"/>
<keyword evidence="1 6" id="KW-0645">Protease</keyword>
<feature type="binding site" evidence="6">
    <location>
        <position position="159"/>
    </location>
    <ligand>
        <name>Zn(2+)</name>
        <dbReference type="ChEBI" id="CHEBI:29105"/>
        <note>catalytic</note>
    </ligand>
</feature>
<dbReference type="InterPro" id="IPR006026">
    <property type="entry name" value="Peptidase_Metallo"/>
</dbReference>
<keyword evidence="7" id="KW-0812">Transmembrane</keyword>
<protein>
    <recommendedName>
        <fullName evidence="8">Peptidase M12A domain-containing protein</fullName>
    </recommendedName>
</protein>
<dbReference type="GO" id="GO:0008270">
    <property type="term" value="F:zinc ion binding"/>
    <property type="evidence" value="ECO:0007669"/>
    <property type="project" value="UniProtKB-UniRule"/>
</dbReference>
<keyword evidence="5 6" id="KW-0482">Metalloprotease</keyword>
<name>A0A8J2NKR5_9HEXA</name>
<proteinExistence type="predicted"/>
<dbReference type="InterPro" id="IPR001506">
    <property type="entry name" value="Peptidase_M12A"/>
</dbReference>
<dbReference type="Pfam" id="PF01400">
    <property type="entry name" value="Astacin"/>
    <property type="match status" value="1"/>
</dbReference>
<feature type="binding site" evidence="6">
    <location>
        <position position="149"/>
    </location>
    <ligand>
        <name>Zn(2+)</name>
        <dbReference type="ChEBI" id="CHEBI:29105"/>
        <note>catalytic</note>
    </ligand>
</feature>
<accession>A0A8J2NKR5</accession>
<feature type="transmembrane region" description="Helical" evidence="7">
    <location>
        <begin position="7"/>
        <end position="26"/>
    </location>
</feature>
<evidence type="ECO:0000259" key="8">
    <source>
        <dbReference type="PROSITE" id="PS51864"/>
    </source>
</evidence>
<dbReference type="PANTHER" id="PTHR10127">
    <property type="entry name" value="DISCOIDIN, CUB, EGF, LAMININ , AND ZINC METALLOPROTEASE DOMAIN CONTAINING"/>
    <property type="match status" value="1"/>
</dbReference>
<evidence type="ECO:0000256" key="1">
    <source>
        <dbReference type="ARBA" id="ARBA00022670"/>
    </source>
</evidence>
<dbReference type="AlphaFoldDB" id="A0A8J2NKR5"/>
<dbReference type="GO" id="GO:0006508">
    <property type="term" value="P:proteolysis"/>
    <property type="evidence" value="ECO:0007669"/>
    <property type="project" value="UniProtKB-KW"/>
</dbReference>
<dbReference type="EMBL" id="CAJVCH010039788">
    <property type="protein sequence ID" value="CAG7716611.1"/>
    <property type="molecule type" value="Genomic_DNA"/>
</dbReference>
<evidence type="ECO:0000256" key="2">
    <source>
        <dbReference type="ARBA" id="ARBA00022723"/>
    </source>
</evidence>
<evidence type="ECO:0000313" key="10">
    <source>
        <dbReference type="Proteomes" id="UP000708208"/>
    </source>
</evidence>
<organism evidence="9 10">
    <name type="scientific">Allacma fusca</name>
    <dbReference type="NCBI Taxonomy" id="39272"/>
    <lineage>
        <taxon>Eukaryota</taxon>
        <taxon>Metazoa</taxon>
        <taxon>Ecdysozoa</taxon>
        <taxon>Arthropoda</taxon>
        <taxon>Hexapoda</taxon>
        <taxon>Collembola</taxon>
        <taxon>Symphypleona</taxon>
        <taxon>Sminthuridae</taxon>
        <taxon>Allacma</taxon>
    </lineage>
</organism>
<dbReference type="PANTHER" id="PTHR10127:SF780">
    <property type="entry name" value="METALLOENDOPEPTIDASE"/>
    <property type="match status" value="1"/>
</dbReference>
<reference evidence="9" key="1">
    <citation type="submission" date="2021-06" db="EMBL/GenBank/DDBJ databases">
        <authorList>
            <person name="Hodson N. C."/>
            <person name="Mongue J. A."/>
            <person name="Jaron S. K."/>
        </authorList>
    </citation>
    <scope>NUCLEOTIDE SEQUENCE</scope>
</reference>
<dbReference type="GO" id="GO:0004222">
    <property type="term" value="F:metalloendopeptidase activity"/>
    <property type="evidence" value="ECO:0007669"/>
    <property type="project" value="UniProtKB-UniRule"/>
</dbReference>
<evidence type="ECO:0000256" key="6">
    <source>
        <dbReference type="PROSITE-ProRule" id="PRU01211"/>
    </source>
</evidence>
<keyword evidence="3 6" id="KW-0378">Hydrolase</keyword>
<evidence type="ECO:0000256" key="5">
    <source>
        <dbReference type="ARBA" id="ARBA00023049"/>
    </source>
</evidence>
<evidence type="ECO:0000313" key="9">
    <source>
        <dbReference type="EMBL" id="CAG7716611.1"/>
    </source>
</evidence>
<keyword evidence="2 6" id="KW-0479">Metal-binding</keyword>
<keyword evidence="7" id="KW-0472">Membrane</keyword>
<evidence type="ECO:0000256" key="3">
    <source>
        <dbReference type="ARBA" id="ARBA00022801"/>
    </source>
</evidence>